<feature type="compositionally biased region" description="Polar residues" evidence="1">
    <location>
        <begin position="1"/>
        <end position="14"/>
    </location>
</feature>
<feature type="compositionally biased region" description="Polar residues" evidence="1">
    <location>
        <begin position="77"/>
        <end position="86"/>
    </location>
</feature>
<accession>A0A8H7LAG6</accession>
<evidence type="ECO:0000256" key="1">
    <source>
        <dbReference type="SAM" id="MobiDB-lite"/>
    </source>
</evidence>
<name>A0A8H7LAG6_9ASCO</name>
<sequence length="101" mass="11098">MDSNPSPRHNNQPFSLDHTAPIGSALESHSFYYKQFTNSPLQLSSEWGENNELNNANLPRRNSAGSPSMIKLAANAAQSLEETPTPTRKFGLGRENAFHTG</sequence>
<organism evidence="2 3">
    <name type="scientific">Metschnikowia pulcherrima</name>
    <dbReference type="NCBI Taxonomy" id="27326"/>
    <lineage>
        <taxon>Eukaryota</taxon>
        <taxon>Fungi</taxon>
        <taxon>Dikarya</taxon>
        <taxon>Ascomycota</taxon>
        <taxon>Saccharomycotina</taxon>
        <taxon>Pichiomycetes</taxon>
        <taxon>Metschnikowiaceae</taxon>
        <taxon>Metschnikowia</taxon>
    </lineage>
</organism>
<dbReference type="AlphaFoldDB" id="A0A8H7LAG6"/>
<evidence type="ECO:0000313" key="2">
    <source>
        <dbReference type="EMBL" id="KAF8002801.1"/>
    </source>
</evidence>
<proteinExistence type="predicted"/>
<keyword evidence="3" id="KW-1185">Reference proteome</keyword>
<evidence type="ECO:0000313" key="3">
    <source>
        <dbReference type="Proteomes" id="UP000649328"/>
    </source>
</evidence>
<feature type="region of interest" description="Disordered" evidence="1">
    <location>
        <begin position="1"/>
        <end position="21"/>
    </location>
</feature>
<feature type="region of interest" description="Disordered" evidence="1">
    <location>
        <begin position="77"/>
        <end position="101"/>
    </location>
</feature>
<comment type="caution">
    <text evidence="2">The sequence shown here is derived from an EMBL/GenBank/DDBJ whole genome shotgun (WGS) entry which is preliminary data.</text>
</comment>
<reference evidence="2" key="1">
    <citation type="submission" date="2020-10" db="EMBL/GenBank/DDBJ databases">
        <title>The Whole-Genome Sequence of Metschnikowia persimmonesis, a Novel Endophytic Yeast Species Isolated from Medicinal Plant Diospyros kaki Thumb.</title>
        <authorList>
            <person name="Rahmat E."/>
            <person name="Kang Y."/>
        </authorList>
    </citation>
    <scope>NUCLEOTIDE SEQUENCE</scope>
    <source>
        <strain evidence="2">KIOM G15050</strain>
    </source>
</reference>
<dbReference type="EMBL" id="JACBPP010000003">
    <property type="protein sequence ID" value="KAF8002801.1"/>
    <property type="molecule type" value="Genomic_DNA"/>
</dbReference>
<dbReference type="Proteomes" id="UP000649328">
    <property type="component" value="Unassembled WGS sequence"/>
</dbReference>
<gene>
    <name evidence="2" type="ORF">HF325_002046</name>
</gene>
<protein>
    <submittedName>
        <fullName evidence="2">Uncharacterized protein</fullName>
    </submittedName>
</protein>